<dbReference type="PROSITE" id="PS50110">
    <property type="entry name" value="RESPONSE_REGULATORY"/>
    <property type="match status" value="1"/>
</dbReference>
<evidence type="ECO:0000256" key="5">
    <source>
        <dbReference type="ARBA" id="ARBA00023015"/>
    </source>
</evidence>
<feature type="modified residue" description="4-aspartylphosphate" evidence="8">
    <location>
        <position position="59"/>
    </location>
</feature>
<reference evidence="10 11" key="1">
    <citation type="submission" date="2019-07" db="EMBL/GenBank/DDBJ databases">
        <title>Whole genome shotgun sequence of Cyclobacterium qasimii NBRC 106168.</title>
        <authorList>
            <person name="Hosoyama A."/>
            <person name="Uohara A."/>
            <person name="Ohji S."/>
            <person name="Ichikawa N."/>
        </authorList>
    </citation>
    <scope>NUCLEOTIDE SEQUENCE [LARGE SCALE GENOMIC DNA]</scope>
    <source>
        <strain evidence="10 11">NBRC 106168</strain>
    </source>
</reference>
<evidence type="ECO:0000256" key="7">
    <source>
        <dbReference type="ARBA" id="ARBA00023163"/>
    </source>
</evidence>
<dbReference type="InterPro" id="IPR036097">
    <property type="entry name" value="HisK_dim/P_sf"/>
</dbReference>
<evidence type="ECO:0000256" key="4">
    <source>
        <dbReference type="ARBA" id="ARBA00023012"/>
    </source>
</evidence>
<dbReference type="AlphaFoldDB" id="A0A512CF72"/>
<dbReference type="SMART" id="SM00448">
    <property type="entry name" value="REC"/>
    <property type="match status" value="1"/>
</dbReference>
<dbReference type="PANTHER" id="PTHR48111">
    <property type="entry name" value="REGULATOR OF RPOS"/>
    <property type="match status" value="1"/>
</dbReference>
<dbReference type="SUPFAM" id="SSF52172">
    <property type="entry name" value="CheY-like"/>
    <property type="match status" value="1"/>
</dbReference>
<dbReference type="EC" id="2.7.13.3" evidence="2"/>
<gene>
    <name evidence="10" type="ORF">CQA01_33960</name>
</gene>
<dbReference type="GO" id="GO:0000156">
    <property type="term" value="F:phosphorelay response regulator activity"/>
    <property type="evidence" value="ECO:0007669"/>
    <property type="project" value="TreeGrafter"/>
</dbReference>
<comment type="caution">
    <text evidence="10">The sequence shown here is derived from an EMBL/GenBank/DDBJ whole genome shotgun (WGS) entry which is preliminary data.</text>
</comment>
<dbReference type="SUPFAM" id="SSF55785">
    <property type="entry name" value="PYP-like sensor domain (PAS domain)"/>
    <property type="match status" value="1"/>
</dbReference>
<keyword evidence="5" id="KW-0805">Transcription regulation</keyword>
<dbReference type="EMBL" id="BJYV01000018">
    <property type="protein sequence ID" value="GEO22862.1"/>
    <property type="molecule type" value="Genomic_DNA"/>
</dbReference>
<dbReference type="GO" id="GO:0000155">
    <property type="term" value="F:phosphorelay sensor kinase activity"/>
    <property type="evidence" value="ECO:0007669"/>
    <property type="project" value="InterPro"/>
</dbReference>
<evidence type="ECO:0000256" key="8">
    <source>
        <dbReference type="PROSITE-ProRule" id="PRU00169"/>
    </source>
</evidence>
<evidence type="ECO:0000256" key="6">
    <source>
        <dbReference type="ARBA" id="ARBA00023125"/>
    </source>
</evidence>
<name>A0A512CF72_9BACT</name>
<comment type="catalytic activity">
    <reaction evidence="1">
        <text>ATP + protein L-histidine = ADP + protein N-phospho-L-histidine.</text>
        <dbReference type="EC" id="2.7.13.3"/>
    </reaction>
</comment>
<dbReference type="InterPro" id="IPR000014">
    <property type="entry name" value="PAS"/>
</dbReference>
<dbReference type="CDD" id="cd00130">
    <property type="entry name" value="PAS"/>
    <property type="match status" value="1"/>
</dbReference>
<sequence length="336" mass="38100">MSSGIEALKFLIIEDNEGDYVLVSESIEEKFPFAKIDWAKSYKSAVETIPNGYDIILLDLSLGDMSGENLIKDIKKKASKTPIVVLTGYSNKEFAIKTIGLGMSDYLIKDELQPEILFKSITYSIERKKVFNELEESELRYKELFQFNPMPMWVMDQSTSKFLNVNDAAVMSYGFSLEEFLEMTIADIQIENIGLIDKTSKIEKGDFLSEDVAGTFLHKKKGGEIITVETSFNTINYNGEKVKLVLSIDVTHKHAHLKTIEKQNGRLKEISWVQSHVVRAPLARLMGLIHLLEIMIGKLTDDQKEILNHINNSAVELDDVIRDINNKAKKVENIDS</sequence>
<dbReference type="InterPro" id="IPR001789">
    <property type="entry name" value="Sig_transdc_resp-reg_receiver"/>
</dbReference>
<keyword evidence="6" id="KW-0238">DNA-binding</keyword>
<keyword evidence="11" id="KW-1185">Reference proteome</keyword>
<dbReference type="InterPro" id="IPR035965">
    <property type="entry name" value="PAS-like_dom_sf"/>
</dbReference>
<evidence type="ECO:0000313" key="11">
    <source>
        <dbReference type="Proteomes" id="UP000321301"/>
    </source>
</evidence>
<dbReference type="Proteomes" id="UP000321301">
    <property type="component" value="Unassembled WGS sequence"/>
</dbReference>
<dbReference type="SUPFAM" id="SSF47384">
    <property type="entry name" value="Homodimeric domain of signal transducing histidine kinase"/>
    <property type="match status" value="1"/>
</dbReference>
<keyword evidence="4" id="KW-0902">Two-component regulatory system</keyword>
<dbReference type="CDD" id="cd00156">
    <property type="entry name" value="REC"/>
    <property type="match status" value="1"/>
</dbReference>
<evidence type="ECO:0000256" key="3">
    <source>
        <dbReference type="ARBA" id="ARBA00022553"/>
    </source>
</evidence>
<protein>
    <recommendedName>
        <fullName evidence="2">histidine kinase</fullName>
        <ecNumber evidence="2">2.7.13.3</ecNumber>
    </recommendedName>
</protein>
<dbReference type="GO" id="GO:0000976">
    <property type="term" value="F:transcription cis-regulatory region binding"/>
    <property type="evidence" value="ECO:0007669"/>
    <property type="project" value="TreeGrafter"/>
</dbReference>
<dbReference type="Gene3D" id="3.40.50.2300">
    <property type="match status" value="1"/>
</dbReference>
<dbReference type="InterPro" id="IPR003661">
    <property type="entry name" value="HisK_dim/P_dom"/>
</dbReference>
<evidence type="ECO:0000256" key="1">
    <source>
        <dbReference type="ARBA" id="ARBA00000085"/>
    </source>
</evidence>
<dbReference type="RefSeq" id="WP_020893422.1">
    <property type="nucleotide sequence ID" value="NZ_BJYV01000018.1"/>
</dbReference>
<proteinExistence type="predicted"/>
<organism evidence="10 11">
    <name type="scientific">Cyclobacterium qasimii</name>
    <dbReference type="NCBI Taxonomy" id="1350429"/>
    <lineage>
        <taxon>Bacteria</taxon>
        <taxon>Pseudomonadati</taxon>
        <taxon>Bacteroidota</taxon>
        <taxon>Cytophagia</taxon>
        <taxon>Cytophagales</taxon>
        <taxon>Cyclobacteriaceae</taxon>
        <taxon>Cyclobacterium</taxon>
    </lineage>
</organism>
<keyword evidence="7" id="KW-0804">Transcription</keyword>
<dbReference type="InterPro" id="IPR011006">
    <property type="entry name" value="CheY-like_superfamily"/>
</dbReference>
<evidence type="ECO:0000259" key="9">
    <source>
        <dbReference type="PROSITE" id="PS50110"/>
    </source>
</evidence>
<feature type="domain" description="Response regulatory" evidence="9">
    <location>
        <begin position="9"/>
        <end position="124"/>
    </location>
</feature>
<dbReference type="GO" id="GO:0006355">
    <property type="term" value="P:regulation of DNA-templated transcription"/>
    <property type="evidence" value="ECO:0007669"/>
    <property type="project" value="TreeGrafter"/>
</dbReference>
<evidence type="ECO:0000313" key="10">
    <source>
        <dbReference type="EMBL" id="GEO22862.1"/>
    </source>
</evidence>
<dbReference type="GO" id="GO:0005829">
    <property type="term" value="C:cytosol"/>
    <property type="evidence" value="ECO:0007669"/>
    <property type="project" value="TreeGrafter"/>
</dbReference>
<dbReference type="PANTHER" id="PTHR48111:SF1">
    <property type="entry name" value="TWO-COMPONENT RESPONSE REGULATOR ORR33"/>
    <property type="match status" value="1"/>
</dbReference>
<dbReference type="CDD" id="cd00082">
    <property type="entry name" value="HisKA"/>
    <property type="match status" value="1"/>
</dbReference>
<dbReference type="Gene3D" id="1.10.287.130">
    <property type="match status" value="1"/>
</dbReference>
<keyword evidence="3 8" id="KW-0597">Phosphoprotein</keyword>
<dbReference type="Gene3D" id="3.30.450.20">
    <property type="entry name" value="PAS domain"/>
    <property type="match status" value="1"/>
</dbReference>
<dbReference type="Pfam" id="PF00072">
    <property type="entry name" value="Response_reg"/>
    <property type="match status" value="1"/>
</dbReference>
<evidence type="ECO:0000256" key="2">
    <source>
        <dbReference type="ARBA" id="ARBA00012438"/>
    </source>
</evidence>
<dbReference type="NCBIfam" id="TIGR00229">
    <property type="entry name" value="sensory_box"/>
    <property type="match status" value="1"/>
</dbReference>
<dbReference type="InterPro" id="IPR039420">
    <property type="entry name" value="WalR-like"/>
</dbReference>
<dbReference type="GO" id="GO:0032993">
    <property type="term" value="C:protein-DNA complex"/>
    <property type="evidence" value="ECO:0007669"/>
    <property type="project" value="TreeGrafter"/>
</dbReference>
<accession>A0A512CF72</accession>